<evidence type="ECO:0000313" key="3">
    <source>
        <dbReference type="Proteomes" id="UP000244803"/>
    </source>
</evidence>
<dbReference type="Proteomes" id="UP000244803">
    <property type="component" value="Chromosome 3"/>
</dbReference>
<protein>
    <submittedName>
        <fullName evidence="2">Uncharacterized protein</fullName>
    </submittedName>
</protein>
<evidence type="ECO:0000313" key="2">
    <source>
        <dbReference type="EMBL" id="UKJ89250.1"/>
    </source>
</evidence>
<dbReference type="EMBL" id="CP056066">
    <property type="protein sequence ID" value="UKJ89250.1"/>
    <property type="molecule type" value="Genomic_DNA"/>
</dbReference>
<organism evidence="2 3">
    <name type="scientific">Theileria orientalis</name>
    <dbReference type="NCBI Taxonomy" id="68886"/>
    <lineage>
        <taxon>Eukaryota</taxon>
        <taxon>Sar</taxon>
        <taxon>Alveolata</taxon>
        <taxon>Apicomplexa</taxon>
        <taxon>Aconoidasida</taxon>
        <taxon>Piroplasmida</taxon>
        <taxon>Theileriidae</taxon>
        <taxon>Theileria</taxon>
    </lineage>
</organism>
<name>A0A976M696_THEOR</name>
<accession>A0A976M696</accession>
<proteinExistence type="predicted"/>
<reference evidence="2" key="1">
    <citation type="submission" date="2022-07" db="EMBL/GenBank/DDBJ databases">
        <title>Evaluation of T. orientalis genome assembly methods using nanopore sequencing and analysis of variation between genomes.</title>
        <authorList>
            <person name="Yam J."/>
            <person name="Micallef M.L."/>
            <person name="Liu M."/>
            <person name="Djordjevic S.P."/>
            <person name="Bogema D.R."/>
            <person name="Jenkins C."/>
        </authorList>
    </citation>
    <scope>NUCLEOTIDE SEQUENCE</scope>
    <source>
        <strain evidence="2">Fish Creek</strain>
    </source>
</reference>
<feature type="region of interest" description="Disordered" evidence="1">
    <location>
        <begin position="529"/>
        <end position="550"/>
    </location>
</feature>
<gene>
    <name evidence="2" type="ORF">MACJ_002498</name>
</gene>
<sequence length="588" mass="65166">MTKTRQIDINTNQEVHYKTSGRLINVTQDKHWDPLSKVFKKYTHTINYTPDERDSQYNIIVVAKGSVGRTIVFQYKNPSQRVEKVEVYFKGDHDIKTNEPLIVRFVYQGGDYFLYGFEDDCKSSISSKCYYAWSKLKNQETTSTIDGVESISEKDLVTVLLEEIGSTIDRRNKVVIRLGEQPADHDVREVLQYPDSGFYSERGGNRKITVSKVVGRYNVPGYEGYEHTISSSVTSVSDFYVSYLNNSRFFKIGSELRGQHLHKVTAYFKNGSKNLVLITFTFRGKSELYVYSYFDFVKELKEVKSATEATNTATAKIISGVDLISDDDGVLGSGLKKRLEQEKEKLRPLISFVKGTGLNDTGGNKNVITGLEQDVGQDTLSQGYKFKKFNFTPITGDDIPEGDGNFVPGGQWIVYSTKLFNNNDSETITNEDVLTPVITSSSNGNKYSMITVYYSTKSNDNSDRKALLVEFVPGPGLGISSLGSGTKLYIKRKNKDNTWANESASNIGTSVNDRVLTDIATQAKIIVSPSNSDSSRGEARTSDQGVHTDNTARDAGIATGVIGVGAVGTGIAIYKNFAAVMGLIGKIF</sequence>
<dbReference type="AlphaFoldDB" id="A0A976M696"/>
<evidence type="ECO:0000256" key="1">
    <source>
        <dbReference type="SAM" id="MobiDB-lite"/>
    </source>
</evidence>